<protein>
    <submittedName>
        <fullName evidence="1">Uncharacterized protein</fullName>
    </submittedName>
</protein>
<dbReference type="AlphaFoldDB" id="A0A6G5A409"/>
<accession>A0A6G5A409</accession>
<evidence type="ECO:0000313" key="1">
    <source>
        <dbReference type="EMBL" id="NIE44936.1"/>
    </source>
</evidence>
<organism evidence="1">
    <name type="scientific">Rhipicephalus microplus</name>
    <name type="common">Cattle tick</name>
    <name type="synonym">Boophilus microplus</name>
    <dbReference type="NCBI Taxonomy" id="6941"/>
    <lineage>
        <taxon>Eukaryota</taxon>
        <taxon>Metazoa</taxon>
        <taxon>Ecdysozoa</taxon>
        <taxon>Arthropoda</taxon>
        <taxon>Chelicerata</taxon>
        <taxon>Arachnida</taxon>
        <taxon>Acari</taxon>
        <taxon>Parasitiformes</taxon>
        <taxon>Ixodida</taxon>
        <taxon>Ixodoidea</taxon>
        <taxon>Ixodidae</taxon>
        <taxon>Rhipicephalinae</taxon>
        <taxon>Rhipicephalus</taxon>
        <taxon>Boophilus</taxon>
    </lineage>
</organism>
<sequence>MLKSRKDKEKCNKPKRYYLDGNATLQKLQNFSKACSLSNDSVIYLYTNKTPVDDFYGGAALPGIFSTFATFGTFCSDNKSAAIVVLRPGSSSYWTTVSTTARIFGSRNFDKFSVEDIKNMKQIFSFSGTGDWHWCRRKVMVFMTRMTTQKITQQIFSGEKM</sequence>
<reference evidence="1" key="1">
    <citation type="submission" date="2020-03" db="EMBL/GenBank/DDBJ databases">
        <title>A transcriptome and proteome of the tick Rhipicephalus microplus shaped by the genetic composition of its hosts and developmental stage.</title>
        <authorList>
            <person name="Garcia G.R."/>
            <person name="Ribeiro J.M.C."/>
            <person name="Maruyama S.R."/>
            <person name="Gardinasse L.G."/>
            <person name="Nelson K."/>
            <person name="Ferreira B.R."/>
            <person name="Andrade T.G."/>
            <person name="Santos I.K.F.M."/>
        </authorList>
    </citation>
    <scope>NUCLEOTIDE SEQUENCE</scope>
    <source>
        <strain evidence="1">NSGR</strain>
        <tissue evidence="1">Salivary glands</tissue>
    </source>
</reference>
<name>A0A6G5A409_RHIMP</name>
<dbReference type="EMBL" id="GIKN01002663">
    <property type="protein sequence ID" value="NIE44936.1"/>
    <property type="molecule type" value="Transcribed_RNA"/>
</dbReference>
<proteinExistence type="predicted"/>